<comment type="similarity">
    <text evidence="2 14 15">Belongs to the SecA family.</text>
</comment>
<dbReference type="InterPro" id="IPR014018">
    <property type="entry name" value="SecA_motor_DEAD"/>
</dbReference>
<keyword evidence="11 14" id="KW-1278">Translocase</keyword>
<evidence type="ECO:0000256" key="10">
    <source>
        <dbReference type="ARBA" id="ARBA00022927"/>
    </source>
</evidence>
<dbReference type="PROSITE" id="PS51196">
    <property type="entry name" value="SECA_MOTOR_DEAD"/>
    <property type="match status" value="1"/>
</dbReference>
<dbReference type="InterPro" id="IPR001650">
    <property type="entry name" value="Helicase_C-like"/>
</dbReference>
<dbReference type="GO" id="GO:0005524">
    <property type="term" value="F:ATP binding"/>
    <property type="evidence" value="ECO:0007669"/>
    <property type="project" value="UniProtKB-UniRule"/>
</dbReference>
<organism evidence="20 21">
    <name type="scientific">Candidatus Kuenenbacteria bacterium RIFCSPHIGHO2_02_FULL_39_13</name>
    <dbReference type="NCBI Taxonomy" id="1798561"/>
    <lineage>
        <taxon>Bacteria</taxon>
        <taxon>Candidatus Kueneniibacteriota</taxon>
    </lineage>
</organism>
<comment type="function">
    <text evidence="14">Part of the Sec protein translocase complex. Interacts with the SecYEG preprotein conducting channel. Has a central role in coupling the hydrolysis of ATP to the transfer of proteins into and across the cell membrane, serving as an ATP-driven molecular motor driving the stepwise translocation of polypeptide chains across the membrane.</text>
</comment>
<dbReference type="GO" id="GO:0006605">
    <property type="term" value="P:protein targeting"/>
    <property type="evidence" value="ECO:0007669"/>
    <property type="project" value="UniProtKB-UniRule"/>
</dbReference>
<dbReference type="FunFam" id="3.40.50.300:FF:000429">
    <property type="entry name" value="Preprotein translocase subunit SecA"/>
    <property type="match status" value="1"/>
</dbReference>
<dbReference type="InterPro" id="IPR027417">
    <property type="entry name" value="P-loop_NTPase"/>
</dbReference>
<dbReference type="InterPro" id="IPR014001">
    <property type="entry name" value="Helicase_ATP-bd"/>
</dbReference>
<evidence type="ECO:0000256" key="3">
    <source>
        <dbReference type="ARBA" id="ARBA00022448"/>
    </source>
</evidence>
<dbReference type="SUPFAM" id="SSF52540">
    <property type="entry name" value="P-loop containing nucleoside triphosphate hydrolases"/>
    <property type="match status" value="2"/>
</dbReference>
<evidence type="ECO:0000256" key="8">
    <source>
        <dbReference type="ARBA" id="ARBA00022833"/>
    </source>
</evidence>
<dbReference type="EMBL" id="MFMW01000022">
    <property type="protein sequence ID" value="OGG87078.1"/>
    <property type="molecule type" value="Genomic_DNA"/>
</dbReference>
<dbReference type="InterPro" id="IPR000185">
    <property type="entry name" value="SecA"/>
</dbReference>
<dbReference type="PANTHER" id="PTHR30612:SF0">
    <property type="entry name" value="CHLOROPLAST PROTEIN-TRANSPORTING ATPASE"/>
    <property type="match status" value="1"/>
</dbReference>
<dbReference type="Gene3D" id="3.90.1440.10">
    <property type="entry name" value="SecA, preprotein cross-linking domain"/>
    <property type="match status" value="1"/>
</dbReference>
<keyword evidence="9 14" id="KW-0067">ATP-binding</keyword>
<evidence type="ECO:0000313" key="21">
    <source>
        <dbReference type="Proteomes" id="UP000179136"/>
    </source>
</evidence>
<comment type="catalytic activity">
    <reaction evidence="14">
        <text>ATP + H2O + cellular proteinSide 1 = ADP + phosphate + cellular proteinSide 2.</text>
        <dbReference type="EC" id="7.4.2.8"/>
    </reaction>
</comment>
<dbReference type="FunFam" id="3.90.1440.10:FF:000001">
    <property type="entry name" value="Preprotein translocase subunit SecA"/>
    <property type="match status" value="1"/>
</dbReference>
<dbReference type="SMART" id="SM00958">
    <property type="entry name" value="SecA_PP_bind"/>
    <property type="match status" value="1"/>
</dbReference>
<dbReference type="InterPro" id="IPR044722">
    <property type="entry name" value="SecA_SF2_C"/>
</dbReference>
<keyword evidence="3 14" id="KW-0813">Transport</keyword>
<dbReference type="GO" id="GO:0031522">
    <property type="term" value="C:cell envelope Sec protein transport complex"/>
    <property type="evidence" value="ECO:0007669"/>
    <property type="project" value="TreeGrafter"/>
</dbReference>
<reference evidence="20 21" key="1">
    <citation type="journal article" date="2016" name="Nat. Commun.">
        <title>Thousands of microbial genomes shed light on interconnected biogeochemical processes in an aquifer system.</title>
        <authorList>
            <person name="Anantharaman K."/>
            <person name="Brown C.T."/>
            <person name="Hug L.A."/>
            <person name="Sharon I."/>
            <person name="Castelle C.J."/>
            <person name="Probst A.J."/>
            <person name="Thomas B.C."/>
            <person name="Singh A."/>
            <person name="Wilkins M.J."/>
            <person name="Karaoz U."/>
            <person name="Brodie E.L."/>
            <person name="Williams K.H."/>
            <person name="Hubbard S.S."/>
            <person name="Banfield J.F."/>
        </authorList>
    </citation>
    <scope>NUCLEOTIDE SEQUENCE [LARGE SCALE GENOMIC DNA]</scope>
</reference>
<protein>
    <recommendedName>
        <fullName evidence="14 15">Protein translocase subunit SecA</fullName>
        <ecNumber evidence="14">7.4.2.8</ecNumber>
    </recommendedName>
</protein>
<comment type="subcellular location">
    <subcellularLocation>
        <location evidence="14">Cell membrane</location>
        <topology evidence="14">Peripheral membrane protein</topology>
        <orientation evidence="14">Cytoplasmic side</orientation>
    </subcellularLocation>
    <subcellularLocation>
        <location evidence="14">Cytoplasm</location>
    </subcellularLocation>
    <text evidence="14">Distribution is 50-50.</text>
</comment>
<dbReference type="Pfam" id="PF07517">
    <property type="entry name" value="SecA_DEAD"/>
    <property type="match status" value="1"/>
</dbReference>
<dbReference type="InterPro" id="IPR011130">
    <property type="entry name" value="SecA_preprotein_X-link_dom"/>
</dbReference>
<feature type="binding site" evidence="14">
    <location>
        <position position="85"/>
    </location>
    <ligand>
        <name>ATP</name>
        <dbReference type="ChEBI" id="CHEBI:30616"/>
    </ligand>
</feature>
<dbReference type="Pfam" id="PF01043">
    <property type="entry name" value="SecA_PP_bind"/>
    <property type="match status" value="1"/>
</dbReference>
<dbReference type="PRINTS" id="PR00906">
    <property type="entry name" value="SECA"/>
</dbReference>
<dbReference type="Pfam" id="PF02810">
    <property type="entry name" value="SEC-C"/>
    <property type="match status" value="1"/>
</dbReference>
<evidence type="ECO:0000256" key="1">
    <source>
        <dbReference type="ARBA" id="ARBA00001947"/>
    </source>
</evidence>
<feature type="domain" description="Helicase C-terminal" evidence="18">
    <location>
        <begin position="436"/>
        <end position="627"/>
    </location>
</feature>
<keyword evidence="13 14" id="KW-0472">Membrane</keyword>
<dbReference type="GO" id="GO:0008564">
    <property type="term" value="F:protein-exporting ATPase activity"/>
    <property type="evidence" value="ECO:0007669"/>
    <property type="project" value="UniProtKB-EC"/>
</dbReference>
<dbReference type="InterPro" id="IPR036266">
    <property type="entry name" value="SecA_Wing/Scaffold_sf"/>
</dbReference>
<dbReference type="SUPFAM" id="SSF81886">
    <property type="entry name" value="Helical scaffold and wing domains of SecA"/>
    <property type="match status" value="2"/>
</dbReference>
<feature type="binding site" evidence="14">
    <location>
        <position position="514"/>
    </location>
    <ligand>
        <name>ATP</name>
        <dbReference type="ChEBI" id="CHEBI:30616"/>
    </ligand>
</feature>
<dbReference type="InterPro" id="IPR011115">
    <property type="entry name" value="SecA_DEAD"/>
</dbReference>
<dbReference type="InterPro" id="IPR011116">
    <property type="entry name" value="SecA_Wing/Scaffold"/>
</dbReference>
<dbReference type="SUPFAM" id="SSF81767">
    <property type="entry name" value="Pre-protein crosslinking domain of SecA"/>
    <property type="match status" value="1"/>
</dbReference>
<comment type="caution">
    <text evidence="20">The sequence shown here is derived from an EMBL/GenBank/DDBJ whole genome shotgun (WGS) entry which is preliminary data.</text>
</comment>
<feature type="binding site" evidence="14">
    <location>
        <begin position="103"/>
        <end position="107"/>
    </location>
    <ligand>
        <name>ATP</name>
        <dbReference type="ChEBI" id="CHEBI:30616"/>
    </ligand>
</feature>
<evidence type="ECO:0000313" key="20">
    <source>
        <dbReference type="EMBL" id="OGG87078.1"/>
    </source>
</evidence>
<evidence type="ECO:0000256" key="6">
    <source>
        <dbReference type="ARBA" id="ARBA00022723"/>
    </source>
</evidence>
<dbReference type="GO" id="GO:0043952">
    <property type="term" value="P:protein transport by the Sec complex"/>
    <property type="evidence" value="ECO:0007669"/>
    <property type="project" value="TreeGrafter"/>
</dbReference>
<dbReference type="EC" id="7.4.2.8" evidence="14"/>
<dbReference type="NCBIfam" id="TIGR00963">
    <property type="entry name" value="secA"/>
    <property type="match status" value="1"/>
</dbReference>
<evidence type="ECO:0000256" key="2">
    <source>
        <dbReference type="ARBA" id="ARBA00007650"/>
    </source>
</evidence>
<dbReference type="CDD" id="cd18803">
    <property type="entry name" value="SF2_C_secA"/>
    <property type="match status" value="1"/>
</dbReference>
<dbReference type="GO" id="GO:0005886">
    <property type="term" value="C:plasma membrane"/>
    <property type="evidence" value="ECO:0007669"/>
    <property type="project" value="UniProtKB-SubCell"/>
</dbReference>
<feature type="domain" description="Helicase ATP-binding" evidence="17">
    <location>
        <begin position="87"/>
        <end position="266"/>
    </location>
</feature>
<feature type="domain" description="SecA family profile" evidence="19">
    <location>
        <begin position="1"/>
        <end position="601"/>
    </location>
</feature>
<keyword evidence="4 14" id="KW-1003">Cell membrane</keyword>
<evidence type="ECO:0000256" key="7">
    <source>
        <dbReference type="ARBA" id="ARBA00022741"/>
    </source>
</evidence>
<dbReference type="GO" id="GO:0005829">
    <property type="term" value="C:cytosol"/>
    <property type="evidence" value="ECO:0007669"/>
    <property type="project" value="TreeGrafter"/>
</dbReference>
<evidence type="ECO:0000256" key="4">
    <source>
        <dbReference type="ARBA" id="ARBA00022475"/>
    </source>
</evidence>
<dbReference type="GO" id="GO:0046872">
    <property type="term" value="F:metal ion binding"/>
    <property type="evidence" value="ECO:0007669"/>
    <property type="project" value="UniProtKB-KW"/>
</dbReference>
<evidence type="ECO:0000256" key="12">
    <source>
        <dbReference type="ARBA" id="ARBA00023010"/>
    </source>
</evidence>
<sequence length="979" mass="109956">MSILTKIFGDPNAKYIKKLEPLVAEIRKLGAKYEKMNDEKMRELAAGWKEKVTKGKTLDEILPEVFAATREAAKRQMGSGHFDVQMIGAQVLHQGKIAEMKTGEGKTSYAVSPAAALNAISDKGVHIVTVNDYLSRRDAAWIGAVYNALGLSVGIIVHEQAYLYDEEFSNEEFQDARLKKLKPCARLEAYAADITYGTNNEFGFDYLRDNLAREKSEKVQRGWNFAVIDEVDSILIDEARTPLIISSPAEEAGEKYQQFARLIPTLKEGEDYNIDEKMRAATLTDEGIKKMEELLGIKNIYTEKGISEAHHIEQALKAHTLFQRDKDYVVKDDEIVIVDEFTGRLMYGRRYSEGLHQAIEAKEGVRVKQESVTMATITFQNYFRMYKKLAGMTGTAATEAEEFSKIYNLDVMVIPTNEPLIRIDQPDLIYKSEQAKFTAVIKDIKAKQEKGQPVLVGTISIEKNEFFSHLLNQEGIEHNILNAKNHLKEAAIIAEAGKKGKVTLATNMAGRGVDIKLGGEGASQEEYEAVKKFGGLYVIGTERHESRRIDNQLRGRSGRQGDPGESRFYVSTQDDLMRIFGSDRIGAIMGKLGLPDDVPIAHPMISKSLEAAQKKVEGHNFDIRKHLLEYDDVINKHREVVYRKRDRILGFYEQLKRGEKLITNDLSLFVGSPAGRQQTTNIKKSSVVSRQSSVGSFWEMIMESVEAEIEQVVSFHTQSDDESNWNIDEIYEVVDTIFPLPLEVRLKMDDIQKTAGDKAEDVRARDKLINYFIDLAQKAYGELAERINALADEDTPLSPSGDTPPKIGGEIKVKPMQLVEKMILLRSIDMLWVEHIDAMDHLRTGIGLRGYGQKDPLVEYKREAYQMFIQLNNNIQKQVAYSIFKVGLAPQGKEQRVINNKQELIFKGAEKTSNQESRIKNYGQDNVSVAKPAKIGAVSGTQIKEAPVEFSRGGSGKKVGRNEPCPCGSGKKYKRCHGA</sequence>
<keyword evidence="6" id="KW-0479">Metal-binding</keyword>
<evidence type="ECO:0000256" key="13">
    <source>
        <dbReference type="ARBA" id="ARBA00023136"/>
    </source>
</evidence>
<evidence type="ECO:0000259" key="18">
    <source>
        <dbReference type="PROSITE" id="PS51194"/>
    </source>
</evidence>
<accession>A0A1F6FMH4</accession>
<dbReference type="Pfam" id="PF21090">
    <property type="entry name" value="P-loop_SecA"/>
    <property type="match status" value="2"/>
</dbReference>
<dbReference type="Pfam" id="PF07516">
    <property type="entry name" value="SecA_SW"/>
    <property type="match status" value="1"/>
</dbReference>
<keyword evidence="8" id="KW-0862">Zinc</keyword>
<evidence type="ECO:0000256" key="9">
    <source>
        <dbReference type="ARBA" id="ARBA00022840"/>
    </source>
</evidence>
<dbReference type="SMART" id="SM00957">
    <property type="entry name" value="SecA_DEAD"/>
    <property type="match status" value="1"/>
</dbReference>
<evidence type="ECO:0000256" key="5">
    <source>
        <dbReference type="ARBA" id="ARBA00022490"/>
    </source>
</evidence>
<comment type="cofactor">
    <cofactor evidence="1">
        <name>Zn(2+)</name>
        <dbReference type="ChEBI" id="CHEBI:29105"/>
    </cofactor>
</comment>
<dbReference type="NCBIfam" id="NF009538">
    <property type="entry name" value="PRK12904.1"/>
    <property type="match status" value="1"/>
</dbReference>
<evidence type="ECO:0000256" key="15">
    <source>
        <dbReference type="RuleBase" id="RU003874"/>
    </source>
</evidence>
<dbReference type="PROSITE" id="PS51194">
    <property type="entry name" value="HELICASE_CTER"/>
    <property type="match status" value="1"/>
</dbReference>
<dbReference type="Gene3D" id="1.10.3060.10">
    <property type="entry name" value="Helical scaffold and wing domains of SecA"/>
    <property type="match status" value="1"/>
</dbReference>
<dbReference type="PANTHER" id="PTHR30612">
    <property type="entry name" value="SECA INNER MEMBRANE COMPONENT OF SEC PROTEIN SECRETION SYSTEM"/>
    <property type="match status" value="1"/>
</dbReference>
<dbReference type="GO" id="GO:0065002">
    <property type="term" value="P:intracellular protein transmembrane transport"/>
    <property type="evidence" value="ECO:0007669"/>
    <property type="project" value="UniProtKB-UniRule"/>
</dbReference>
<keyword evidence="7 14" id="KW-0547">Nucleotide-binding</keyword>
<keyword evidence="12 14" id="KW-0811">Translocation</keyword>
<dbReference type="CDD" id="cd17928">
    <property type="entry name" value="DEXDc_SecA"/>
    <property type="match status" value="1"/>
</dbReference>
<feature type="region of interest" description="Disordered" evidence="16">
    <location>
        <begin position="949"/>
        <end position="979"/>
    </location>
</feature>
<evidence type="ECO:0000256" key="14">
    <source>
        <dbReference type="HAMAP-Rule" id="MF_01382"/>
    </source>
</evidence>
<evidence type="ECO:0000259" key="17">
    <source>
        <dbReference type="PROSITE" id="PS51192"/>
    </source>
</evidence>
<name>A0A1F6FMH4_9BACT</name>
<dbReference type="GO" id="GO:0017038">
    <property type="term" value="P:protein import"/>
    <property type="evidence" value="ECO:0007669"/>
    <property type="project" value="InterPro"/>
</dbReference>
<evidence type="ECO:0000256" key="11">
    <source>
        <dbReference type="ARBA" id="ARBA00022967"/>
    </source>
</evidence>
<dbReference type="PROSITE" id="PS51192">
    <property type="entry name" value="HELICASE_ATP_BIND_1"/>
    <property type="match status" value="1"/>
</dbReference>
<dbReference type="HAMAP" id="MF_01382">
    <property type="entry name" value="SecA"/>
    <property type="match status" value="1"/>
</dbReference>
<comment type="subunit">
    <text evidence="14">Monomer and homodimer. Part of the essential Sec protein translocation apparatus which comprises SecA, SecYEG and auxiliary proteins SecDF. Other proteins may also be involved.</text>
</comment>
<dbReference type="InterPro" id="IPR004027">
    <property type="entry name" value="SEC_C_motif"/>
</dbReference>
<evidence type="ECO:0000259" key="19">
    <source>
        <dbReference type="PROSITE" id="PS51196"/>
    </source>
</evidence>
<gene>
    <name evidence="14" type="primary">secA</name>
    <name evidence="20" type="ORF">A3B87_03670</name>
</gene>
<dbReference type="Gene3D" id="3.40.50.300">
    <property type="entry name" value="P-loop containing nucleotide triphosphate hydrolases"/>
    <property type="match status" value="2"/>
</dbReference>
<evidence type="ECO:0000256" key="16">
    <source>
        <dbReference type="SAM" id="MobiDB-lite"/>
    </source>
</evidence>
<dbReference type="Proteomes" id="UP000179136">
    <property type="component" value="Unassembled WGS sequence"/>
</dbReference>
<keyword evidence="5 14" id="KW-0963">Cytoplasm</keyword>
<dbReference type="STRING" id="1798561.A3B87_03670"/>
<dbReference type="InterPro" id="IPR036670">
    <property type="entry name" value="SecA_X-link_sf"/>
</dbReference>
<dbReference type="AlphaFoldDB" id="A0A1F6FMH4"/>
<proteinExistence type="inferred from homology"/>
<keyword evidence="10 14" id="KW-0653">Protein transport</keyword>